<dbReference type="InterPro" id="IPR055427">
    <property type="entry name" value="TRAPPC13_N"/>
</dbReference>
<dbReference type="EMBL" id="KB096134">
    <property type="protein sequence ID" value="ESO08098.1"/>
    <property type="molecule type" value="Genomic_DNA"/>
</dbReference>
<evidence type="ECO:0000259" key="5">
    <source>
        <dbReference type="Pfam" id="PF23647"/>
    </source>
</evidence>
<organism evidence="7 8">
    <name type="scientific">Helobdella robusta</name>
    <name type="common">Californian leech</name>
    <dbReference type="NCBI Taxonomy" id="6412"/>
    <lineage>
        <taxon>Eukaryota</taxon>
        <taxon>Metazoa</taxon>
        <taxon>Spiralia</taxon>
        <taxon>Lophotrochozoa</taxon>
        <taxon>Annelida</taxon>
        <taxon>Clitellata</taxon>
        <taxon>Hirudinea</taxon>
        <taxon>Rhynchobdellida</taxon>
        <taxon>Glossiphoniidae</taxon>
        <taxon>Helobdella</taxon>
    </lineage>
</organism>
<dbReference type="PANTHER" id="PTHR13134:SF3">
    <property type="entry name" value="TRAFFICKING PROTEIN PARTICLE COMPLEX SUBUNIT 13"/>
    <property type="match status" value="1"/>
</dbReference>
<evidence type="ECO:0000259" key="3">
    <source>
        <dbReference type="Pfam" id="PF06159"/>
    </source>
</evidence>
<dbReference type="InterPro" id="IPR010378">
    <property type="entry name" value="TRAPPC13"/>
</dbReference>
<dbReference type="EMBL" id="AMQM01003400">
    <property type="status" value="NOT_ANNOTATED_CDS"/>
    <property type="molecule type" value="Genomic_DNA"/>
</dbReference>
<feature type="domain" description="Trafficking protein particle complex subunit 13 middle" evidence="5">
    <location>
        <begin position="158"/>
        <end position="286"/>
    </location>
</feature>
<evidence type="ECO:0000313" key="6">
    <source>
        <dbReference type="EMBL" id="ESO08098.1"/>
    </source>
</evidence>
<dbReference type="AlphaFoldDB" id="T1G246"/>
<dbReference type="InterPro" id="IPR055429">
    <property type="entry name" value="TRAPPC13_M"/>
</dbReference>
<reference evidence="6 8" key="2">
    <citation type="journal article" date="2013" name="Nature">
        <title>Insights into bilaterian evolution from three spiralian genomes.</title>
        <authorList>
            <person name="Simakov O."/>
            <person name="Marletaz F."/>
            <person name="Cho S.J."/>
            <person name="Edsinger-Gonzales E."/>
            <person name="Havlak P."/>
            <person name="Hellsten U."/>
            <person name="Kuo D.H."/>
            <person name="Larsson T."/>
            <person name="Lv J."/>
            <person name="Arendt D."/>
            <person name="Savage R."/>
            <person name="Osoegawa K."/>
            <person name="de Jong P."/>
            <person name="Grimwood J."/>
            <person name="Chapman J.A."/>
            <person name="Shapiro H."/>
            <person name="Aerts A."/>
            <person name="Otillar R.P."/>
            <person name="Terry A.Y."/>
            <person name="Boore J.L."/>
            <person name="Grigoriev I.V."/>
            <person name="Lindberg D.R."/>
            <person name="Seaver E.C."/>
            <person name="Weisblat D.A."/>
            <person name="Putnam N.H."/>
            <person name="Rokhsar D.S."/>
        </authorList>
    </citation>
    <scope>NUCLEOTIDE SEQUENCE</scope>
</reference>
<keyword evidence="8" id="KW-1185">Reference proteome</keyword>
<accession>T1G246</accession>
<sequence length="436" mass="48763">MRLTKPTLSSSSSSLLQCDPRDMPNNSFEINAKLETDVLPNFNNISLGRCIILPQNFGNIFLGETFTSYISVNNESDQICTDVQIKAELQTSSQRLVLNVPGQTRSELQPGSSIDEIIQHEVKELGTHILVCAVNYNTPHVEKMHFRKFFKFHVLKPLDVKTKFYSVESDEIFLEAQLQNITPNPMFLERVSLEPSSPYKVESLNDVHTVTGSNQTIFDPVVFINSQDTRQYLYKLTMQRQPATTTSNNNNNTYGLFNIGKLDIVWKSNMGERGRLQTSQLQRVAPGTGDLKVKVIRSPAEVMVGVIYSVAVSITNCCERPMDLVVSLHSNHRQGYAWCGLSGQPIGRLEIGASTVLDLEIMILITGLISVSGLHITDQFLKRTYENDDVFQLLAYDGHGYDYDDDDHYDVTNGGGVDNDANVRAGGKNFEKFCGS</sequence>
<dbReference type="KEGG" id="hro:HELRODRAFT_75396"/>
<evidence type="ECO:0008006" key="9">
    <source>
        <dbReference type="Google" id="ProtNLM"/>
    </source>
</evidence>
<comment type="similarity">
    <text evidence="1">Belongs to the TRAPPC13 family.</text>
</comment>
<evidence type="ECO:0000313" key="7">
    <source>
        <dbReference type="EnsemblMetazoa" id="HelroP75396"/>
    </source>
</evidence>
<dbReference type="Pfam" id="PF06159">
    <property type="entry name" value="TRAPPC13_N"/>
    <property type="match status" value="1"/>
</dbReference>
<dbReference type="Pfam" id="PF23647">
    <property type="entry name" value="TRAPPC13_M"/>
    <property type="match status" value="1"/>
</dbReference>
<dbReference type="Proteomes" id="UP000015101">
    <property type="component" value="Unassembled WGS sequence"/>
</dbReference>
<name>T1G246_HELRO</name>
<dbReference type="CTD" id="20215144"/>
<evidence type="ECO:0000259" key="4">
    <source>
        <dbReference type="Pfam" id="PF23643"/>
    </source>
</evidence>
<reference evidence="7" key="3">
    <citation type="submission" date="2015-06" db="UniProtKB">
        <authorList>
            <consortium name="EnsemblMetazoa"/>
        </authorList>
    </citation>
    <scope>IDENTIFICATION</scope>
</reference>
<dbReference type="FunCoup" id="T1G246">
    <property type="interactions" value="874"/>
</dbReference>
<dbReference type="Pfam" id="PF23643">
    <property type="entry name" value="TRAPPC13_C"/>
    <property type="match status" value="1"/>
</dbReference>
<feature type="region of interest" description="Disordered" evidence="2">
    <location>
        <begin position="1"/>
        <end position="20"/>
    </location>
</feature>
<evidence type="ECO:0000256" key="1">
    <source>
        <dbReference type="ARBA" id="ARBA00010785"/>
    </source>
</evidence>
<proteinExistence type="inferred from homology"/>
<gene>
    <name evidence="7" type="primary">20215144</name>
    <name evidence="6" type="ORF">HELRODRAFT_75396</name>
</gene>
<dbReference type="PANTHER" id="PTHR13134">
    <property type="entry name" value="TRAFFICKING PROTEIN PARTICLE COMPLEX SUBUNIT 13"/>
    <property type="match status" value="1"/>
</dbReference>
<dbReference type="GO" id="GO:1990072">
    <property type="term" value="C:TRAPPIII protein complex"/>
    <property type="evidence" value="ECO:0000318"/>
    <property type="project" value="GO_Central"/>
</dbReference>
<dbReference type="RefSeq" id="XP_009013887.1">
    <property type="nucleotide sequence ID" value="XM_009015639.1"/>
</dbReference>
<feature type="domain" description="Trafficking protein particle complex subunit 13 C-terminal" evidence="4">
    <location>
        <begin position="299"/>
        <end position="393"/>
    </location>
</feature>
<protein>
    <recommendedName>
        <fullName evidence="9">Trafficking protein particle complex subunit 13</fullName>
    </recommendedName>
</protein>
<dbReference type="STRING" id="6412.T1G246"/>
<dbReference type="OMA" id="YLCVHNG"/>
<dbReference type="InParanoid" id="T1G246"/>
<dbReference type="InterPro" id="IPR055428">
    <property type="entry name" value="TRAPPC13_C"/>
</dbReference>
<reference evidence="8" key="1">
    <citation type="submission" date="2012-12" db="EMBL/GenBank/DDBJ databases">
        <authorList>
            <person name="Hellsten U."/>
            <person name="Grimwood J."/>
            <person name="Chapman J.A."/>
            <person name="Shapiro H."/>
            <person name="Aerts A."/>
            <person name="Otillar R.P."/>
            <person name="Terry A.Y."/>
            <person name="Boore J.L."/>
            <person name="Simakov O."/>
            <person name="Marletaz F."/>
            <person name="Cho S.-J."/>
            <person name="Edsinger-Gonzales E."/>
            <person name="Havlak P."/>
            <person name="Kuo D.-H."/>
            <person name="Larsson T."/>
            <person name="Lv J."/>
            <person name="Arendt D."/>
            <person name="Savage R."/>
            <person name="Osoegawa K."/>
            <person name="de Jong P."/>
            <person name="Lindberg D.R."/>
            <person name="Seaver E.C."/>
            <person name="Weisblat D.A."/>
            <person name="Putnam N.H."/>
            <person name="Grigoriev I.V."/>
            <person name="Rokhsar D.S."/>
        </authorList>
    </citation>
    <scope>NUCLEOTIDE SEQUENCE</scope>
</reference>
<evidence type="ECO:0000313" key="8">
    <source>
        <dbReference type="Proteomes" id="UP000015101"/>
    </source>
</evidence>
<evidence type="ECO:0000256" key="2">
    <source>
        <dbReference type="SAM" id="MobiDB-lite"/>
    </source>
</evidence>
<dbReference type="GeneID" id="20215144"/>
<dbReference type="HOGENOM" id="CLU_027041_0_0_1"/>
<dbReference type="OrthoDB" id="10250284at2759"/>
<dbReference type="EnsemblMetazoa" id="HelroT75396">
    <property type="protein sequence ID" value="HelroP75396"/>
    <property type="gene ID" value="HelroG75396"/>
</dbReference>
<feature type="domain" description="Trafficking protein particle complex subunit 13 N-terminal" evidence="3">
    <location>
        <begin position="1"/>
        <end position="154"/>
    </location>
</feature>
<dbReference type="eggNOG" id="KOG2625">
    <property type="taxonomic scope" value="Eukaryota"/>
</dbReference>